<evidence type="ECO:0000256" key="5">
    <source>
        <dbReference type="SAM" id="MobiDB-lite"/>
    </source>
</evidence>
<dbReference type="GO" id="GO:0016604">
    <property type="term" value="C:nuclear body"/>
    <property type="evidence" value="ECO:0007669"/>
    <property type="project" value="TreeGrafter"/>
</dbReference>
<evidence type="ECO:0000256" key="1">
    <source>
        <dbReference type="ARBA" id="ARBA00022741"/>
    </source>
</evidence>
<dbReference type="Gene3D" id="3.40.50.300">
    <property type="entry name" value="P-loop containing nucleotide triphosphate hydrolases"/>
    <property type="match status" value="2"/>
</dbReference>
<evidence type="ECO:0000259" key="6">
    <source>
        <dbReference type="PROSITE" id="PS50006"/>
    </source>
</evidence>
<organism evidence="7 8">
    <name type="scientific">Sitophilus oryzae</name>
    <name type="common">Rice weevil</name>
    <name type="synonym">Curculio oryzae</name>
    <dbReference type="NCBI Taxonomy" id="7048"/>
    <lineage>
        <taxon>Eukaryota</taxon>
        <taxon>Metazoa</taxon>
        <taxon>Ecdysozoa</taxon>
        <taxon>Arthropoda</taxon>
        <taxon>Hexapoda</taxon>
        <taxon>Insecta</taxon>
        <taxon>Pterygota</taxon>
        <taxon>Neoptera</taxon>
        <taxon>Endopterygota</taxon>
        <taxon>Coleoptera</taxon>
        <taxon>Polyphaga</taxon>
        <taxon>Cucujiformia</taxon>
        <taxon>Curculionidae</taxon>
        <taxon>Dryophthorinae</taxon>
        <taxon>Sitophilus</taxon>
    </lineage>
</organism>
<dbReference type="InterPro" id="IPR000253">
    <property type="entry name" value="FHA_dom"/>
</dbReference>
<sequence length="1639" mass="185564">MSVIVSAIQVKWFLKQMCTNKLFVVDTSNFRVGRCPTAQVILNSNKTSRTHSSFLVNVEGHLFIQDLKSVNGTFVNGQQIEVYVQHRVFPGDIVSFGLAHEKLAENEKDRNTFFEVLMEVPKPLEPVEIDLVDSTTGISENKPVAIIDLVETPSNENIDSSTNSQIGLHSSILETPKEFLNNLFGSSPRSLNLGDSVKSDKFQYKTSVDLGENQDVSKLTVSGMKEFKGESKTNVITDGSLELNNECEENVFYINDSDSEISLDNISKERNTTSNLSNVCSDVLSRNITTDNSNSPSTDFNKGKHESTDFISEYKELKYALNNSFLAKQVINCQNASSDLKNSGKNYNDNNLRRKSDTSVDLKSKNKIFKDAKTMQQNKMPLKLKNNLLTDKESSDSSLLNKIKNKGKCMIEKLGTTENKTNVNMPDIEKVEENVLDEVLLVSLVKSNTNKINNQMKVNFEDNCNLSRNEEVDHKRSSENLLSSPIGSSNNSNINKSDRSFSNSFSTCKDASIVIDVTDDDDDDFSCSQIFQMSEKVKTVEQDDNFQKIKRELAEMDFCNDEIILNQVPVDLENDFENSGFENTQEMCDYLEDDLDNIQENAIEPDISSKSKDTENNCYLTSKELMVGPSKDDCHKLDIKKNNIVDESHRNKKSNKKSPGKLSVKVDTKASNKCAMVKRKNSLEESKNKKKIKASITTPGLLSKCDSKSIQSELKKRHSGSGLEIDKSTKSAIREERRKKLKQLEESNAKNKIAKKVCDNISTVKVMPQATTNRGSFLCEEPSLVKVAIQNKSPTYKLKPIDLPKLPPLTRISDTTPSNSFGGNTKGRYNLRHSSGNNVVQTAHHISSTTSNRGQSLPQSSIETTSKATKSSDMNFKTPATTRNTNLQRSNSNYSTISTIETLSSRLMYPNVPTATLKNTSNRHLINYSTDDIVHKIVHWSPNWLVEQVDIDISPPINDPPASKIPLNFRDFNHYYDTFYKMVLLEKWHYLFKGFRESKEQPRKAQITHVRVMNDLMYIDCICYITKEELRKGLYYRNEDFLLVEYRTSDSNKYYLSLNFGFVSRCKKTEVLEKDLGEIKLLSHEQHICLEFTIVTRYQPGKKIDCKAHILLKLLANIGAHLKQIKAIKSLKDSALCKRVLYPIIEDYTFPITHRNIVHPNMLNFEQRQIVLEAASLCTGSSKGIYCIKGPPGTGKSSVIVNLVFQILTSYYITQETKNPPLILLAAPSNTAVDTLLSKLVAKKYKLPTSEWEKLKMNIKLIRIGPEASLSGDGILYSLTSLAAKHVGTRNKDHPAFIAARESRDDMMQFSKRYFGKNYGQELKICEDIVIKNSTIICTTLNSCVNGKLIDAVNRGLIKFSCCIIDEATQCHEVESLLPVMLGIDKFVLVGDPKQLNATIMNREASNLGYSESLFSRISNNFKNTRRSPIRMLTTQYRMHPEICSFPARQFYDGLLNSLPNHPNKLPDKIKPYLVFSCDKFNDCADYTNVDEVHLLKTLLHSIIELVDSIHVYTIGIITPYNAQKDLINHNIKDLLYSKKNCKITVNTVDSFQGSENDVIIISCVRNTTNSFLQNENRLNVALTRAKQVLYIIGNYNLFKECRILYDLREDAKKRKMILNIKQNPQTITSFRKYLIKQM</sequence>
<keyword evidence="7" id="KW-1185">Reference proteome</keyword>
<dbReference type="GO" id="GO:0005694">
    <property type="term" value="C:chromosome"/>
    <property type="evidence" value="ECO:0007669"/>
    <property type="project" value="UniProtKB-ARBA"/>
</dbReference>
<keyword evidence="1" id="KW-0547">Nucleotide-binding</keyword>
<dbReference type="Pfam" id="PF13087">
    <property type="entry name" value="AAA_12"/>
    <property type="match status" value="1"/>
</dbReference>
<gene>
    <name evidence="8" type="primary">LOC115877189</name>
</gene>
<dbReference type="InterPro" id="IPR027417">
    <property type="entry name" value="P-loop_NTPase"/>
</dbReference>
<dbReference type="RefSeq" id="XP_030749207.1">
    <property type="nucleotide sequence ID" value="XM_030893347.1"/>
</dbReference>
<dbReference type="GO" id="GO:0005524">
    <property type="term" value="F:ATP binding"/>
    <property type="evidence" value="ECO:0007669"/>
    <property type="project" value="UniProtKB-KW"/>
</dbReference>
<feature type="domain" description="FHA" evidence="6">
    <location>
        <begin position="30"/>
        <end position="80"/>
    </location>
</feature>
<dbReference type="KEGG" id="soy:115877189"/>
<dbReference type="Gene3D" id="2.60.200.20">
    <property type="match status" value="1"/>
</dbReference>
<dbReference type="FunCoup" id="A0A6J2XD88">
    <property type="interactions" value="141"/>
</dbReference>
<dbReference type="CDD" id="cd00060">
    <property type="entry name" value="FHA"/>
    <property type="match status" value="1"/>
</dbReference>
<dbReference type="InterPro" id="IPR041677">
    <property type="entry name" value="DNA2/NAM7_AAA_11"/>
</dbReference>
<dbReference type="FunFam" id="3.40.50.300:FF:000326">
    <property type="entry name" value="P-loop containing nucleoside triphosphate hydrolase"/>
    <property type="match status" value="1"/>
</dbReference>
<protein>
    <submittedName>
        <fullName evidence="8">Probable helicase senataxin isoform X1</fullName>
    </submittedName>
</protein>
<feature type="region of interest" description="Disordered" evidence="5">
    <location>
        <begin position="470"/>
        <end position="495"/>
    </location>
</feature>
<dbReference type="OrthoDB" id="2285229at2759"/>
<dbReference type="InterPro" id="IPR047187">
    <property type="entry name" value="SF1_C_Upf1"/>
</dbReference>
<dbReference type="InParanoid" id="A0A6J2XD88"/>
<evidence type="ECO:0000313" key="7">
    <source>
        <dbReference type="Proteomes" id="UP000504635"/>
    </source>
</evidence>
<dbReference type="GO" id="GO:0016787">
    <property type="term" value="F:hydrolase activity"/>
    <property type="evidence" value="ECO:0007669"/>
    <property type="project" value="UniProtKB-KW"/>
</dbReference>
<dbReference type="GO" id="GO:0004386">
    <property type="term" value="F:helicase activity"/>
    <property type="evidence" value="ECO:0007669"/>
    <property type="project" value="UniProtKB-KW"/>
</dbReference>
<dbReference type="Pfam" id="PF00498">
    <property type="entry name" value="FHA"/>
    <property type="match status" value="1"/>
</dbReference>
<feature type="region of interest" description="Disordered" evidence="5">
    <location>
        <begin position="338"/>
        <end position="361"/>
    </location>
</feature>
<keyword evidence="4" id="KW-0067">ATP-binding</keyword>
<keyword evidence="2" id="KW-0378">Hydrolase</keyword>
<dbReference type="InterPro" id="IPR045055">
    <property type="entry name" value="DNA2/NAM7-like"/>
</dbReference>
<dbReference type="InterPro" id="IPR041679">
    <property type="entry name" value="DNA2/NAM7-like_C"/>
</dbReference>
<dbReference type="GO" id="GO:0006369">
    <property type="term" value="P:termination of RNA polymerase II transcription"/>
    <property type="evidence" value="ECO:0007669"/>
    <property type="project" value="TreeGrafter"/>
</dbReference>
<accession>A0A6J2XD88</accession>
<dbReference type="GeneID" id="115877189"/>
<dbReference type="Proteomes" id="UP000504635">
    <property type="component" value="Unplaced"/>
</dbReference>
<feature type="compositionally biased region" description="Polar residues" evidence="5">
    <location>
        <begin position="338"/>
        <end position="350"/>
    </location>
</feature>
<dbReference type="CTD" id="23064"/>
<dbReference type="PANTHER" id="PTHR10887">
    <property type="entry name" value="DNA2/NAM7 HELICASE FAMILY"/>
    <property type="match status" value="1"/>
</dbReference>
<feature type="compositionally biased region" description="Low complexity" evidence="5">
    <location>
        <begin position="480"/>
        <end position="495"/>
    </location>
</feature>
<dbReference type="InterPro" id="IPR008984">
    <property type="entry name" value="SMAD_FHA_dom_sf"/>
</dbReference>
<name>A0A6J2XD88_SITOR</name>
<feature type="compositionally biased region" description="Basic and acidic residues" evidence="5">
    <location>
        <begin position="351"/>
        <end position="361"/>
    </location>
</feature>
<dbReference type="PANTHER" id="PTHR10887:SF495">
    <property type="entry name" value="HELICASE SENATAXIN ISOFORM X1-RELATED"/>
    <property type="match status" value="1"/>
</dbReference>
<reference evidence="8" key="1">
    <citation type="submission" date="2025-08" db="UniProtKB">
        <authorList>
            <consortium name="RefSeq"/>
        </authorList>
    </citation>
    <scope>IDENTIFICATION</scope>
    <source>
        <tissue evidence="8">Gonads</tissue>
    </source>
</reference>
<dbReference type="Pfam" id="PF13086">
    <property type="entry name" value="AAA_11"/>
    <property type="match status" value="2"/>
</dbReference>
<dbReference type="CDD" id="cd18808">
    <property type="entry name" value="SF1_C_Upf1"/>
    <property type="match status" value="1"/>
</dbReference>
<proteinExistence type="predicted"/>
<evidence type="ECO:0000313" key="8">
    <source>
        <dbReference type="RefSeq" id="XP_030749207.1"/>
    </source>
</evidence>
<feature type="region of interest" description="Disordered" evidence="5">
    <location>
        <begin position="846"/>
        <end position="890"/>
    </location>
</feature>
<evidence type="ECO:0000256" key="3">
    <source>
        <dbReference type="ARBA" id="ARBA00022806"/>
    </source>
</evidence>
<dbReference type="PROSITE" id="PS50006">
    <property type="entry name" value="FHA_DOMAIN"/>
    <property type="match status" value="1"/>
</dbReference>
<evidence type="ECO:0000256" key="4">
    <source>
        <dbReference type="ARBA" id="ARBA00022840"/>
    </source>
</evidence>
<dbReference type="SMART" id="SM00240">
    <property type="entry name" value="FHA"/>
    <property type="match status" value="1"/>
</dbReference>
<dbReference type="SUPFAM" id="SSF49879">
    <property type="entry name" value="SMAD/FHA domain"/>
    <property type="match status" value="1"/>
</dbReference>
<evidence type="ECO:0000256" key="2">
    <source>
        <dbReference type="ARBA" id="ARBA00022801"/>
    </source>
</evidence>
<keyword evidence="3 8" id="KW-0347">Helicase</keyword>
<dbReference type="SUPFAM" id="SSF52540">
    <property type="entry name" value="P-loop containing nucleoside triphosphate hydrolases"/>
    <property type="match status" value="1"/>
</dbReference>
<dbReference type="GO" id="GO:0001147">
    <property type="term" value="F:transcription termination site sequence-specific DNA binding"/>
    <property type="evidence" value="ECO:0007669"/>
    <property type="project" value="TreeGrafter"/>
</dbReference>